<feature type="compositionally biased region" description="Basic and acidic residues" evidence="1">
    <location>
        <begin position="30"/>
        <end position="40"/>
    </location>
</feature>
<protein>
    <submittedName>
        <fullName evidence="2">Uncharacterized protein</fullName>
    </submittedName>
</protein>
<dbReference type="EMBL" id="MZNU01000006">
    <property type="protein sequence ID" value="OWP07386.1"/>
    <property type="molecule type" value="Genomic_DNA"/>
</dbReference>
<organism evidence="2 3">
    <name type="scientific">Diplocarpon coronariae</name>
    <dbReference type="NCBI Taxonomy" id="2795749"/>
    <lineage>
        <taxon>Eukaryota</taxon>
        <taxon>Fungi</taxon>
        <taxon>Dikarya</taxon>
        <taxon>Ascomycota</taxon>
        <taxon>Pezizomycotina</taxon>
        <taxon>Leotiomycetes</taxon>
        <taxon>Helotiales</taxon>
        <taxon>Drepanopezizaceae</taxon>
        <taxon>Diplocarpon</taxon>
    </lineage>
</organism>
<feature type="region of interest" description="Disordered" evidence="1">
    <location>
        <begin position="69"/>
        <end position="119"/>
    </location>
</feature>
<evidence type="ECO:0000256" key="1">
    <source>
        <dbReference type="SAM" id="MobiDB-lite"/>
    </source>
</evidence>
<evidence type="ECO:0000313" key="3">
    <source>
        <dbReference type="Proteomes" id="UP000242519"/>
    </source>
</evidence>
<name>A0A218ZJI2_9HELO</name>
<accession>A0A218ZJI2</accession>
<comment type="caution">
    <text evidence="2">The sequence shown here is derived from an EMBL/GenBank/DDBJ whole genome shotgun (WGS) entry which is preliminary data.</text>
</comment>
<dbReference type="Proteomes" id="UP000242519">
    <property type="component" value="Unassembled WGS sequence"/>
</dbReference>
<evidence type="ECO:0000313" key="2">
    <source>
        <dbReference type="EMBL" id="OWP07386.1"/>
    </source>
</evidence>
<dbReference type="InParanoid" id="A0A218ZJI2"/>
<proteinExistence type="predicted"/>
<reference evidence="2 3" key="1">
    <citation type="submission" date="2017-04" db="EMBL/GenBank/DDBJ databases">
        <title>Draft genome sequence of Marssonina coronaria NL1: causal agent of apple blotch.</title>
        <authorList>
            <person name="Cheng Q."/>
        </authorList>
    </citation>
    <scope>NUCLEOTIDE SEQUENCE [LARGE SCALE GENOMIC DNA]</scope>
    <source>
        <strain evidence="2 3">NL1</strain>
    </source>
</reference>
<gene>
    <name evidence="2" type="ORF">B2J93_6165</name>
</gene>
<keyword evidence="3" id="KW-1185">Reference proteome</keyword>
<dbReference type="AlphaFoldDB" id="A0A218ZJI2"/>
<feature type="region of interest" description="Disordered" evidence="1">
    <location>
        <begin position="17"/>
        <end position="54"/>
    </location>
</feature>
<sequence>MVPTRLTVEAMRQLYATEPRKQQRGMLLGEIRREQRRSEDSPDPIPMQINHNNRKRYLQEAVGQPVTTEHLAKDKEEEPSIANAEEPDGTDCSLKGSDEAEEVPLKTTVGEDGDGWEVL</sequence>